<sequence length="99" mass="11488">MISVKVTYTVKPEFVAQNKANITTFLEDFKKLNPSDFKYEVFLCEDGITFLHLSSYKNEAIQKQILNVASFKNFQKERDESGLNNSHKFEMLEHIGSSF</sequence>
<accession>A0ABU1TJ42</accession>
<comment type="caution">
    <text evidence="1">The sequence shown here is derived from an EMBL/GenBank/DDBJ whole genome shotgun (WGS) entry which is preliminary data.</text>
</comment>
<evidence type="ECO:0000313" key="1">
    <source>
        <dbReference type="EMBL" id="MDR6966016.1"/>
    </source>
</evidence>
<reference evidence="1 2" key="1">
    <citation type="submission" date="2023-07" db="EMBL/GenBank/DDBJ databases">
        <title>Sorghum-associated microbial communities from plants grown in Nebraska, USA.</title>
        <authorList>
            <person name="Schachtman D."/>
        </authorList>
    </citation>
    <scope>NUCLEOTIDE SEQUENCE [LARGE SCALE GENOMIC DNA]</scope>
    <source>
        <strain evidence="1 2">3773</strain>
    </source>
</reference>
<name>A0ABU1TJ42_9FLAO</name>
<proteinExistence type="predicted"/>
<dbReference type="Proteomes" id="UP001255185">
    <property type="component" value="Unassembled WGS sequence"/>
</dbReference>
<gene>
    <name evidence="1" type="ORF">J2X31_000009</name>
</gene>
<protein>
    <recommendedName>
        <fullName evidence="3">ABM domain-containing protein</fullName>
    </recommendedName>
</protein>
<dbReference type="EMBL" id="JAVDVI010000001">
    <property type="protein sequence ID" value="MDR6966016.1"/>
    <property type="molecule type" value="Genomic_DNA"/>
</dbReference>
<evidence type="ECO:0000313" key="2">
    <source>
        <dbReference type="Proteomes" id="UP001255185"/>
    </source>
</evidence>
<organism evidence="1 2">
    <name type="scientific">Flavobacterium arsenatis</name>
    <dbReference type="NCBI Taxonomy" id="1484332"/>
    <lineage>
        <taxon>Bacteria</taxon>
        <taxon>Pseudomonadati</taxon>
        <taxon>Bacteroidota</taxon>
        <taxon>Flavobacteriia</taxon>
        <taxon>Flavobacteriales</taxon>
        <taxon>Flavobacteriaceae</taxon>
        <taxon>Flavobacterium</taxon>
    </lineage>
</organism>
<keyword evidence="2" id="KW-1185">Reference proteome</keyword>
<dbReference type="RefSeq" id="WP_310023446.1">
    <property type="nucleotide sequence ID" value="NZ_JAVDVI010000001.1"/>
</dbReference>
<evidence type="ECO:0008006" key="3">
    <source>
        <dbReference type="Google" id="ProtNLM"/>
    </source>
</evidence>